<feature type="region of interest" description="Disordered" evidence="2">
    <location>
        <begin position="241"/>
        <end position="276"/>
    </location>
</feature>
<organism evidence="4 5">
    <name type="scientific">Heterodera schachtii</name>
    <name type="common">Sugarbeet cyst nematode worm</name>
    <name type="synonym">Tylenchus schachtii</name>
    <dbReference type="NCBI Taxonomy" id="97005"/>
    <lineage>
        <taxon>Eukaryota</taxon>
        <taxon>Metazoa</taxon>
        <taxon>Ecdysozoa</taxon>
        <taxon>Nematoda</taxon>
        <taxon>Chromadorea</taxon>
        <taxon>Rhabditida</taxon>
        <taxon>Tylenchina</taxon>
        <taxon>Tylenchomorpha</taxon>
        <taxon>Tylenchoidea</taxon>
        <taxon>Heteroderidae</taxon>
        <taxon>Heteroderinae</taxon>
        <taxon>Heterodera</taxon>
    </lineage>
</organism>
<dbReference type="InterPro" id="IPR013087">
    <property type="entry name" value="Znf_C2H2_type"/>
</dbReference>
<keyword evidence="1" id="KW-0862">Zinc</keyword>
<feature type="compositionally biased region" description="Low complexity" evidence="2">
    <location>
        <begin position="876"/>
        <end position="886"/>
    </location>
</feature>
<reference evidence="4 5" key="1">
    <citation type="submission" date="2024-10" db="EMBL/GenBank/DDBJ databases">
        <authorList>
            <person name="Kim D."/>
        </authorList>
    </citation>
    <scope>NUCLEOTIDE SEQUENCE [LARGE SCALE GENOMIC DNA]</scope>
    <source>
        <strain evidence="4">Taebaek</strain>
    </source>
</reference>
<evidence type="ECO:0000259" key="3">
    <source>
        <dbReference type="PROSITE" id="PS50157"/>
    </source>
</evidence>
<dbReference type="SMART" id="SM00355">
    <property type="entry name" value="ZnF_C2H2"/>
    <property type="match status" value="7"/>
</dbReference>
<feature type="compositionally biased region" description="Low complexity" evidence="2">
    <location>
        <begin position="263"/>
        <end position="276"/>
    </location>
</feature>
<feature type="compositionally biased region" description="Low complexity" evidence="2">
    <location>
        <begin position="1071"/>
        <end position="1084"/>
    </location>
</feature>
<feature type="compositionally biased region" description="Low complexity" evidence="2">
    <location>
        <begin position="79"/>
        <end position="98"/>
    </location>
</feature>
<evidence type="ECO:0000313" key="5">
    <source>
        <dbReference type="Proteomes" id="UP001620645"/>
    </source>
</evidence>
<dbReference type="FunFam" id="3.30.160.60:FF:002852">
    <property type="entry name" value="Dorsal Intercalation and Elongation defect"/>
    <property type="match status" value="1"/>
</dbReference>
<feature type="region of interest" description="Disordered" evidence="2">
    <location>
        <begin position="19"/>
        <end position="52"/>
    </location>
</feature>
<feature type="domain" description="C2H2-type" evidence="3">
    <location>
        <begin position="1123"/>
        <end position="1146"/>
    </location>
</feature>
<feature type="compositionally biased region" description="Polar residues" evidence="2">
    <location>
        <begin position="23"/>
        <end position="35"/>
    </location>
</feature>
<feature type="region of interest" description="Disordered" evidence="2">
    <location>
        <begin position="514"/>
        <end position="554"/>
    </location>
</feature>
<accession>A0ABD2IHE3</accession>
<name>A0ABD2IHE3_HETSC</name>
<feature type="domain" description="C2H2-type" evidence="3">
    <location>
        <begin position="559"/>
        <end position="587"/>
    </location>
</feature>
<feature type="compositionally biased region" description="Acidic residues" evidence="2">
    <location>
        <begin position="1205"/>
        <end position="1218"/>
    </location>
</feature>
<dbReference type="PANTHER" id="PTHR21190:SF1">
    <property type="entry name" value="GH10077P"/>
    <property type="match status" value="1"/>
</dbReference>
<feature type="region of interest" description="Disordered" evidence="2">
    <location>
        <begin position="1199"/>
        <end position="1301"/>
    </location>
</feature>
<proteinExistence type="predicted"/>
<dbReference type="InterPro" id="IPR036236">
    <property type="entry name" value="Znf_C2H2_sf"/>
</dbReference>
<dbReference type="PROSITE" id="PS00028">
    <property type="entry name" value="ZINC_FINGER_C2H2_1"/>
    <property type="match status" value="5"/>
</dbReference>
<evidence type="ECO:0000256" key="1">
    <source>
        <dbReference type="PROSITE-ProRule" id="PRU00042"/>
    </source>
</evidence>
<dbReference type="PANTHER" id="PTHR21190">
    <property type="entry name" value="GH10077P"/>
    <property type="match status" value="1"/>
</dbReference>
<feature type="region of interest" description="Disordered" evidence="2">
    <location>
        <begin position="691"/>
        <end position="732"/>
    </location>
</feature>
<dbReference type="EMBL" id="JBICCN010000330">
    <property type="protein sequence ID" value="KAL3076680.1"/>
    <property type="molecule type" value="Genomic_DNA"/>
</dbReference>
<feature type="compositionally biased region" description="Polar residues" evidence="2">
    <location>
        <begin position="831"/>
        <end position="855"/>
    </location>
</feature>
<sequence>MQNLTTSANFQMFSKVHHDAVPSHTQQSPRTNASVSAGDIGEQQGKGQHGQLSAADLHQMMLNQLDQQLYLSQFAGLGASSDASGAAPPPDSSSSAGAVNPFQHFSSSADLPTSSAAVCHASDSATTTTSSASSTSSATDGKPCAATGASGGMYGADSSLSSAELLGQQLTHQKLMEQFLEVATTVAGGGGGNQQQMSGGSTTPSAEEMMVSQLMAQLVNGTSVPNGGGTETHGQMTAQHQFGTGGAHQQQQQQHQRKTDGGSQSPSSSSHNQQQPLSMSLIDQLQILQMLGSPGANPQSLSGFAELFAAGGLPSSTSSENLAQLLKGVGGAGGSPSKAEQVYCELCDKWLCNRYFMKTHMLKKHGIGEATSTTNSPLKNGVGNFSFASSAQFSADEHSVRPNSASQSVQPPQMELMAHHHNESPPVGRLAPKLSLSSTPGTISGNGPGDNQTTAFTEALSPDHSQQMAVMQQLAAQLGLSNGGNATEGERNALEQLLGSGGLHLAELMAHAQNQQQNTDMNRCPSPSSVRSPPATLSGSDLHHQSQQNVPSSVPSSSFACAQCAKHFPSQSALFQHQLIAHIGGTDAPQQQQQSTASNDTQSTVNALAMLAAAGINGGSGTTQQQQQQLFGQLLGSNPFSQGTTPSLMFNNSSAFGGINPTEFDGAAMLAKLSAEFAAVAQAQHSQSGAISATTVQSTGGPSTQQNGAMGRGHTPAPSNKPPPQKRQYSSTSKNFCDLCNKEVCNKYFLRTHMLKMHNIIIDENKQLIANIDTVDKERKGEVKFRCDICHTSMNTREELKLHKRESHGMHAGGGGSQSAPLGGARGVPKATSSSASQPTAVSMDTAETNQQQQQKRVAMPFFAPAASDFNAIEHQTQQQQSTQRRTTSEGTEANDENNQPLGVHSPQQQQQQTREAAGAQQPSLVGANPMKQLLSLIGGDEALPPSLVGGARLLRTTGERNDFKKDTEEEHLGHRIADANNNATNCRFCGLCLEEEGQLQLHQLMEHPNEYMAELQPTMDLPHSASTEDKLINQVALQMAEANSHNHHHHHQQQQQHQHQRQFPQLRKTSVASSGASSSSAASFGEVGTAHPPQQQKTKKGTPSRGENADGDDENGGGGGRHQCPQCKRIYKSAQRLEGHQRMVHHNFVAKMSPAKRSIISPKKIAKLMSSFSCHKCRRRFASRGECDEHVLSHIRSGRLKQEEAEDEQPQEEEEEGGERAPQVKRPKMVEEGEEDEVAEQHHREDGVRKVGEKTNIAGGVEEEERQQSAQRRTKGGTGGGEKHSHTSGSTSPVSVQAGSSGGVLPEGFAHPLLDHTKPFVLQSFTLRPVSPHSNCQLPDELVAYLPVRSTLGQPIRVTFELNPTPHVDQQVQHL</sequence>
<evidence type="ECO:0000256" key="2">
    <source>
        <dbReference type="SAM" id="MobiDB-lite"/>
    </source>
</evidence>
<keyword evidence="1" id="KW-0863">Zinc-finger</keyword>
<feature type="compositionally biased region" description="Low complexity" evidence="2">
    <location>
        <begin position="545"/>
        <end position="554"/>
    </location>
</feature>
<dbReference type="Proteomes" id="UP001620645">
    <property type="component" value="Unassembled WGS sequence"/>
</dbReference>
<feature type="domain" description="C2H2-type" evidence="3">
    <location>
        <begin position="785"/>
        <end position="813"/>
    </location>
</feature>
<keyword evidence="5" id="KW-1185">Reference proteome</keyword>
<dbReference type="PROSITE" id="PS50157">
    <property type="entry name" value="ZINC_FINGER_C2H2_2"/>
    <property type="match status" value="3"/>
</dbReference>
<gene>
    <name evidence="4" type="ORF">niasHS_013476</name>
</gene>
<dbReference type="Gene3D" id="3.30.160.60">
    <property type="entry name" value="Classic Zinc Finger"/>
    <property type="match status" value="2"/>
</dbReference>
<feature type="region of interest" description="Disordered" evidence="2">
    <location>
        <begin position="79"/>
        <end position="100"/>
    </location>
</feature>
<dbReference type="GO" id="GO:0008270">
    <property type="term" value="F:zinc ion binding"/>
    <property type="evidence" value="ECO:0007669"/>
    <property type="project" value="UniProtKB-KW"/>
</dbReference>
<feature type="compositionally biased region" description="Polar residues" evidence="2">
    <location>
        <begin position="691"/>
        <end position="708"/>
    </location>
</feature>
<feature type="region of interest" description="Disordered" evidence="2">
    <location>
        <begin position="1042"/>
        <end position="1126"/>
    </location>
</feature>
<feature type="compositionally biased region" description="Low complexity" evidence="2">
    <location>
        <begin position="525"/>
        <end position="534"/>
    </location>
</feature>
<keyword evidence="1" id="KW-0479">Metal-binding</keyword>
<evidence type="ECO:0000313" key="4">
    <source>
        <dbReference type="EMBL" id="KAL3076680.1"/>
    </source>
</evidence>
<dbReference type="SUPFAM" id="SSF57667">
    <property type="entry name" value="beta-beta-alpha zinc fingers"/>
    <property type="match status" value="1"/>
</dbReference>
<protein>
    <recommendedName>
        <fullName evidence="3">C2H2-type domain-containing protein</fullName>
    </recommendedName>
</protein>
<comment type="caution">
    <text evidence="4">The sequence shown here is derived from an EMBL/GenBank/DDBJ whole genome shotgun (WGS) entry which is preliminary data.</text>
</comment>
<feature type="region of interest" description="Disordered" evidence="2">
    <location>
        <begin position="875"/>
        <end position="924"/>
    </location>
</feature>
<feature type="compositionally biased region" description="Basic and acidic residues" evidence="2">
    <location>
        <begin position="1240"/>
        <end position="1254"/>
    </location>
</feature>
<feature type="region of interest" description="Disordered" evidence="2">
    <location>
        <begin position="186"/>
        <end position="205"/>
    </location>
</feature>
<feature type="region of interest" description="Disordered" evidence="2">
    <location>
        <begin position="807"/>
        <end position="855"/>
    </location>
</feature>
<feature type="compositionally biased region" description="Low complexity" evidence="2">
    <location>
        <begin position="908"/>
        <end position="922"/>
    </location>
</feature>
<feature type="compositionally biased region" description="Low complexity" evidence="2">
    <location>
        <begin position="241"/>
        <end position="254"/>
    </location>
</feature>